<dbReference type="AlphaFoldDB" id="A0AAE0YII1"/>
<sequence length="708" mass="78895">MFCSRTSLSVEILNKPQCNSEYKAQNISLCQIVVYCASLTELRFRAVSPNKNFSIATMQPQHHVSKTVCYSIAVILMTSLVHGTMGCFPVDDVFKTSCLWTRPLDIDARYEIDVCRHNSNAEEGHRMTFTRKGKDSVDKTEWHWDCLKAISHKTHKNITYLVKKSNWQRTLGYQCVKFSPLTQNVIKQEVTPLEDDKDKVNCNDKVKSSMLVASENLDPVTCPLAGGYQILMHLPDNISKDPKCSKKVATYKPHLQFGCDKAGSSHVLADLGPDCVPDALQKSETMRGRHQAYLECVASWQETSGSNVLLRMQGSNSTFWCLNVRQVHNPSDTALSSPEETLHESILMFDGRCAPYGVDSVPNHSTMFGHIAAFRPGKATKCQEPSYLTACESENQNRCHKSTECPKTCGRCLEEVPPASCSFPATLQGAWESFSSERDNTIKVSGSSLQAAKQGDFTCQSDEWEENQNKGLFSLVQKGQHSTCMPYHSCARLTVFAPGLLSYQMFPANRNGDTGKVTSCRQAFIMRNSLRYKAEVITLLEPEKLRETSCNIMTNMTLGTSVMGPGCLVTLHECSGSCQTFTMSLHAETCGNQTAEDLGLLTQHTCMAIIPDRELFIMLTRSPDTKQYLCWIRLTNSVFLMSPEKCNPEQIYAAMRDEENIPKPLEMLKAIWPPRPPMDPHDRDGAVATTASATALVLAVLSVAMLKL</sequence>
<dbReference type="EMBL" id="JAWDGP010006127">
    <property type="protein sequence ID" value="KAK3746645.1"/>
    <property type="molecule type" value="Genomic_DNA"/>
</dbReference>
<organism evidence="1 2">
    <name type="scientific">Elysia crispata</name>
    <name type="common">lettuce slug</name>
    <dbReference type="NCBI Taxonomy" id="231223"/>
    <lineage>
        <taxon>Eukaryota</taxon>
        <taxon>Metazoa</taxon>
        <taxon>Spiralia</taxon>
        <taxon>Lophotrochozoa</taxon>
        <taxon>Mollusca</taxon>
        <taxon>Gastropoda</taxon>
        <taxon>Heterobranchia</taxon>
        <taxon>Euthyneura</taxon>
        <taxon>Panpulmonata</taxon>
        <taxon>Sacoglossa</taxon>
        <taxon>Placobranchoidea</taxon>
        <taxon>Plakobranchidae</taxon>
        <taxon>Elysia</taxon>
    </lineage>
</organism>
<reference evidence="1" key="1">
    <citation type="journal article" date="2023" name="G3 (Bethesda)">
        <title>A reference genome for the long-term kleptoplast-retaining sea slug Elysia crispata morphotype clarki.</title>
        <authorList>
            <person name="Eastman K.E."/>
            <person name="Pendleton A.L."/>
            <person name="Shaikh M.A."/>
            <person name="Suttiyut T."/>
            <person name="Ogas R."/>
            <person name="Tomko P."/>
            <person name="Gavelis G."/>
            <person name="Widhalm J.R."/>
            <person name="Wisecaver J.H."/>
        </authorList>
    </citation>
    <scope>NUCLEOTIDE SEQUENCE</scope>
    <source>
        <strain evidence="1">ECLA1</strain>
    </source>
</reference>
<proteinExistence type="predicted"/>
<dbReference type="Proteomes" id="UP001283361">
    <property type="component" value="Unassembled WGS sequence"/>
</dbReference>
<keyword evidence="2" id="KW-1185">Reference proteome</keyword>
<protein>
    <submittedName>
        <fullName evidence="1">Uncharacterized protein</fullName>
    </submittedName>
</protein>
<comment type="caution">
    <text evidence="1">The sequence shown here is derived from an EMBL/GenBank/DDBJ whole genome shotgun (WGS) entry which is preliminary data.</text>
</comment>
<evidence type="ECO:0000313" key="2">
    <source>
        <dbReference type="Proteomes" id="UP001283361"/>
    </source>
</evidence>
<accession>A0AAE0YII1</accession>
<evidence type="ECO:0000313" key="1">
    <source>
        <dbReference type="EMBL" id="KAK3746645.1"/>
    </source>
</evidence>
<gene>
    <name evidence="1" type="ORF">RRG08_039070</name>
</gene>
<name>A0AAE0YII1_9GAST</name>